<sequence>MLAADGRETGLYLFEPLRRPSIDRSLVLLCRKPPPEQIVRDLARTYRSVVAAARPWDAVLLPPGGSVALTYGIYDLAADDLVEMLRERL</sequence>
<dbReference type="EMBL" id="DSEC01000628">
    <property type="protein sequence ID" value="HER44534.1"/>
    <property type="molecule type" value="Genomic_DNA"/>
</dbReference>
<reference evidence="1" key="1">
    <citation type="journal article" date="2020" name="mSystems">
        <title>Genome- and Community-Level Interaction Insights into Carbon Utilization and Element Cycling Functions of Hydrothermarchaeota in Hydrothermal Sediment.</title>
        <authorList>
            <person name="Zhou Z."/>
            <person name="Liu Y."/>
            <person name="Xu W."/>
            <person name="Pan J."/>
            <person name="Luo Z.H."/>
            <person name="Li M."/>
        </authorList>
    </citation>
    <scope>NUCLEOTIDE SEQUENCE [LARGE SCALE GENOMIC DNA]</scope>
    <source>
        <strain evidence="1">SpSt-1233</strain>
    </source>
</reference>
<accession>A0A7V2AWJ4</accession>
<proteinExistence type="predicted"/>
<dbReference type="Proteomes" id="UP000886069">
    <property type="component" value="Unassembled WGS sequence"/>
</dbReference>
<gene>
    <name evidence="1" type="ORF">ENO08_08760</name>
</gene>
<dbReference type="AlphaFoldDB" id="A0A7V2AWJ4"/>
<name>A0A7V2AWJ4_UNCEI</name>
<organism evidence="1">
    <name type="scientific">Eiseniibacteriota bacterium</name>
    <dbReference type="NCBI Taxonomy" id="2212470"/>
    <lineage>
        <taxon>Bacteria</taxon>
        <taxon>Candidatus Eiseniibacteriota</taxon>
    </lineage>
</organism>
<evidence type="ECO:0000313" key="1">
    <source>
        <dbReference type="EMBL" id="HER44534.1"/>
    </source>
</evidence>
<comment type="caution">
    <text evidence="1">The sequence shown here is derived from an EMBL/GenBank/DDBJ whole genome shotgun (WGS) entry which is preliminary data.</text>
</comment>
<protein>
    <submittedName>
        <fullName evidence="1">Uncharacterized protein</fullName>
    </submittedName>
</protein>